<feature type="compositionally biased region" description="Basic and acidic residues" evidence="1">
    <location>
        <begin position="163"/>
        <end position="174"/>
    </location>
</feature>
<feature type="compositionally biased region" description="Basic and acidic residues" evidence="1">
    <location>
        <begin position="995"/>
        <end position="1011"/>
    </location>
</feature>
<reference evidence="2 3" key="1">
    <citation type="journal article" date="2014" name="PLoS Genet.">
        <title>Analysis of the Phlebiopsis gigantea genome, transcriptome and secretome provides insight into its pioneer colonization strategies of wood.</title>
        <authorList>
            <person name="Hori C."/>
            <person name="Ishida T."/>
            <person name="Igarashi K."/>
            <person name="Samejima M."/>
            <person name="Suzuki H."/>
            <person name="Master E."/>
            <person name="Ferreira P."/>
            <person name="Ruiz-Duenas F.J."/>
            <person name="Held B."/>
            <person name="Canessa P."/>
            <person name="Larrondo L.F."/>
            <person name="Schmoll M."/>
            <person name="Druzhinina I.S."/>
            <person name="Kubicek C.P."/>
            <person name="Gaskell J.A."/>
            <person name="Kersten P."/>
            <person name="St John F."/>
            <person name="Glasner J."/>
            <person name="Sabat G."/>
            <person name="Splinter BonDurant S."/>
            <person name="Syed K."/>
            <person name="Yadav J."/>
            <person name="Mgbeahuruike A.C."/>
            <person name="Kovalchuk A."/>
            <person name="Asiegbu F.O."/>
            <person name="Lackner G."/>
            <person name="Hoffmeister D."/>
            <person name="Rencoret J."/>
            <person name="Gutierrez A."/>
            <person name="Sun H."/>
            <person name="Lindquist E."/>
            <person name="Barry K."/>
            <person name="Riley R."/>
            <person name="Grigoriev I.V."/>
            <person name="Henrissat B."/>
            <person name="Kues U."/>
            <person name="Berka R.M."/>
            <person name="Martinez A.T."/>
            <person name="Covert S.F."/>
            <person name="Blanchette R.A."/>
            <person name="Cullen D."/>
        </authorList>
    </citation>
    <scope>NUCLEOTIDE SEQUENCE [LARGE SCALE GENOMIC DNA]</scope>
    <source>
        <strain evidence="2 3">11061_1 CR5-6</strain>
    </source>
</reference>
<feature type="compositionally biased region" description="Pro residues" evidence="1">
    <location>
        <begin position="536"/>
        <end position="548"/>
    </location>
</feature>
<feature type="compositionally biased region" description="Basic and acidic residues" evidence="1">
    <location>
        <begin position="781"/>
        <end position="809"/>
    </location>
</feature>
<feature type="compositionally biased region" description="Low complexity" evidence="1">
    <location>
        <begin position="607"/>
        <end position="623"/>
    </location>
</feature>
<feature type="compositionally biased region" description="Basic and acidic residues" evidence="1">
    <location>
        <begin position="286"/>
        <end position="360"/>
    </location>
</feature>
<evidence type="ECO:0000256" key="1">
    <source>
        <dbReference type="SAM" id="MobiDB-lite"/>
    </source>
</evidence>
<accession>A0A0C3PJ58</accession>
<evidence type="ECO:0000313" key="2">
    <source>
        <dbReference type="EMBL" id="KIP06123.1"/>
    </source>
</evidence>
<proteinExistence type="predicted"/>
<feature type="compositionally biased region" description="Polar residues" evidence="1">
    <location>
        <begin position="229"/>
        <end position="240"/>
    </location>
</feature>
<dbReference type="AlphaFoldDB" id="A0A0C3PJ58"/>
<dbReference type="Proteomes" id="UP000053257">
    <property type="component" value="Unassembled WGS sequence"/>
</dbReference>
<feature type="compositionally biased region" description="Basic and acidic residues" evidence="1">
    <location>
        <begin position="595"/>
        <end position="606"/>
    </location>
</feature>
<feature type="compositionally biased region" description="Pro residues" evidence="1">
    <location>
        <begin position="923"/>
        <end position="940"/>
    </location>
</feature>
<dbReference type="HOGENOM" id="CLU_278490_0_0_1"/>
<feature type="compositionally biased region" description="Basic and acidic residues" evidence="1">
    <location>
        <begin position="453"/>
        <end position="507"/>
    </location>
</feature>
<organism evidence="2 3">
    <name type="scientific">Phlebiopsis gigantea (strain 11061_1 CR5-6)</name>
    <name type="common">White-rot fungus</name>
    <name type="synonym">Peniophora gigantea</name>
    <dbReference type="NCBI Taxonomy" id="745531"/>
    <lineage>
        <taxon>Eukaryota</taxon>
        <taxon>Fungi</taxon>
        <taxon>Dikarya</taxon>
        <taxon>Basidiomycota</taxon>
        <taxon>Agaricomycotina</taxon>
        <taxon>Agaricomycetes</taxon>
        <taxon>Polyporales</taxon>
        <taxon>Phanerochaetaceae</taxon>
        <taxon>Phlebiopsis</taxon>
    </lineage>
</organism>
<keyword evidence="3" id="KW-1185">Reference proteome</keyword>
<gene>
    <name evidence="2" type="ORF">PHLGIDRAFT_128476</name>
</gene>
<sequence>MATRQNKKRKGRGNVINRERTVTTLTEGSEGSFMPSEDSHASLMSSPFSVASSATNASTISPGFSMTASFPPFSYGYMSTMSADNQGPLFNPQMTSAEYYADSEPNDVEILERLKETIKANQHNFFRPQPYTKLLARTYIGYQGSQVPPHPEQIPQDMFSRSEVDTVGRRRDEQASGPLSGSGLDSTSKPADIEPPGLTSGQFETSPSLRSLGLNRLATEKALGDPQYGSKSTGELSSAKSPLDSRGSGDPSWLRRNATAPQDDSRSRYDPDRNSVNSRPSGDSRYVSDRPSQRYPRDIDREKDRDRDRDRDWERDRDRERRGTDFSNRYTRDDHRDNRPRYDSRRPPPDERHYDSRPEASRTGPPPRRLDSGSDHNMSPPPRSLDGRAPSVDPHSSRPLAEERTLESRLHRPDDRPLDARVPRSLGEERPSESRPSRVEERSLDSRLSGPISEERPLNSRPDDRDFRDRQPRPPGDDRRTLPPPGDDRRPLPPSDRSIRPGEDRRALHPVPNDRQMKPPSSDDARPTTTSGDTPVRPPPSLDRPPPQSALSRPPVASTVVSAPRAADDRRPPLTSADRGRLPPVERPGTMPSRLGDDRRPPDDYVPRPTAPTTTPTDASAITRPPPALRPPPPDDRPVRQPSLQDRLNVRPGDSLSVSRPDDRTSTAASDDRSVRPGIRATSRPPLDSAARSADSRPPADTRPAPSLPERLSRPDERGRPVTNDRFARNSPPPRDRPAGPAPSGAPPPRFSSTKNRPPSLVRSDAGARDFKPRGGTVSPRRNDFRPSDRPAFLDRYERDRSRERRSDTMDVDGPPRFADRPPANFRRSSPQPYNRDKTWGETYSSDPARRDAPPPPHSYTREWREDERAPPPNSSYDEWAGARRDWERRPLADREREYERDRFADRDWETREERERRISGAFPPPASSLPLPSDIPPARPFDSRPLSARLSDGYPLEDRDRDRPFERARYPPAPLDASPVPYNRVRPRSPTPPRRLEDSRPPLKRTRDDAYGPGYYSPPGALDPPPPRDYPPPSRLRSPPPPGPQGYYDGARDYPPRGASPAGSLRDRDRDYMDRDGYPPYDRRDPPPAGRMPPPRSPPYTRPAYGRDDRRFQPRP</sequence>
<feature type="compositionally biased region" description="Basic and acidic residues" evidence="1">
    <location>
        <begin position="263"/>
        <end position="273"/>
    </location>
</feature>
<feature type="compositionally biased region" description="Basic and acidic residues" evidence="1">
    <location>
        <begin position="660"/>
        <end position="675"/>
    </location>
</feature>
<evidence type="ECO:0000313" key="3">
    <source>
        <dbReference type="Proteomes" id="UP000053257"/>
    </source>
</evidence>
<feature type="compositionally biased region" description="Polar residues" evidence="1">
    <location>
        <begin position="177"/>
        <end position="189"/>
    </location>
</feature>
<protein>
    <submittedName>
        <fullName evidence="2">Uncharacterized protein</fullName>
    </submittedName>
</protein>
<feature type="compositionally biased region" description="Basic and acidic residues" evidence="1">
    <location>
        <begin position="1106"/>
        <end position="1117"/>
    </location>
</feature>
<feature type="compositionally biased region" description="Basic and acidic residues" evidence="1">
    <location>
        <begin position="711"/>
        <end position="720"/>
    </location>
</feature>
<dbReference type="STRING" id="745531.A0A0C3PJ58"/>
<feature type="compositionally biased region" description="Basic and acidic residues" evidence="1">
    <location>
        <begin position="400"/>
        <end position="445"/>
    </location>
</feature>
<feature type="compositionally biased region" description="Polar residues" evidence="1">
    <location>
        <begin position="199"/>
        <end position="209"/>
    </location>
</feature>
<feature type="compositionally biased region" description="Pro residues" evidence="1">
    <location>
        <begin position="1022"/>
        <end position="1045"/>
    </location>
</feature>
<feature type="compositionally biased region" description="Basic and acidic residues" evidence="1">
    <location>
        <begin position="957"/>
        <end position="970"/>
    </location>
</feature>
<dbReference type="EMBL" id="KN840525">
    <property type="protein sequence ID" value="KIP06123.1"/>
    <property type="molecule type" value="Genomic_DNA"/>
</dbReference>
<feature type="compositionally biased region" description="Pro residues" evidence="1">
    <location>
        <begin position="740"/>
        <end position="750"/>
    </location>
</feature>
<feature type="compositionally biased region" description="Basic and acidic residues" evidence="1">
    <location>
        <begin position="1066"/>
        <end position="1087"/>
    </location>
</feature>
<feature type="compositionally biased region" description="Basic and acidic residues" evidence="1">
    <location>
        <begin position="515"/>
        <end position="526"/>
    </location>
</feature>
<feature type="compositionally biased region" description="Basic and acidic residues" evidence="1">
    <location>
        <begin position="881"/>
        <end position="919"/>
    </location>
</feature>
<feature type="region of interest" description="Disordered" evidence="1">
    <location>
        <begin position="163"/>
        <end position="1117"/>
    </location>
</feature>
<name>A0A0C3PJ58_PHLG1</name>
<dbReference type="OrthoDB" id="3184410at2759"/>
<feature type="compositionally biased region" description="Basic residues" evidence="1">
    <location>
        <begin position="1"/>
        <end position="12"/>
    </location>
</feature>
<feature type="compositionally biased region" description="Basic and acidic residues" evidence="1">
    <location>
        <begin position="860"/>
        <end position="870"/>
    </location>
</feature>
<feature type="compositionally biased region" description="Pro residues" evidence="1">
    <location>
        <begin position="1088"/>
        <end position="1102"/>
    </location>
</feature>
<feature type="region of interest" description="Disordered" evidence="1">
    <location>
        <begin position="1"/>
        <end position="40"/>
    </location>
</feature>